<dbReference type="AlphaFoldDB" id="A0A1Y2D939"/>
<name>A0A1Y2D939_9FUNG</name>
<feature type="region of interest" description="Disordered" evidence="6">
    <location>
        <begin position="109"/>
        <end position="138"/>
    </location>
</feature>
<feature type="region of interest" description="Disordered" evidence="6">
    <location>
        <begin position="19"/>
        <end position="40"/>
    </location>
</feature>
<feature type="compositionally biased region" description="Low complexity" evidence="6">
    <location>
        <begin position="836"/>
        <end position="847"/>
    </location>
</feature>
<gene>
    <name evidence="8" type="ORF">LY90DRAFT_669568</name>
</gene>
<feature type="compositionally biased region" description="Polar residues" evidence="6">
    <location>
        <begin position="826"/>
        <end position="835"/>
    </location>
</feature>
<sequence>MNDIASLNSNLPTYFEALDSSNTNNSQSLLPSNKNDTRNRNDYVVHTIPSNVIPQASIYPSNTTILQSSPVTLSSNSIQHSSTSQIYPSNTNINSNLPIYSNQMNFASLHQHQSQPQPQPQPHAQVQAQPSPSPYSNNTIISPLNGVPLSTPPPQYYVVNKNMTPPSTYLSYPNVSPATMGMNTTMGAMPTPANHTIVDPMYQTSNTNSVMLPPSMLQQNPMNHAYSAPVFSNTLSPPSLSNHNTNANGLPMTMTSPTILPSNSNTTPIISTPHTHHTTPLSSNPITTGSVLPPHLNTSIVPSNMTKTSTTNTTILPNDFSSSTPVISTELGNPLEIGTNATMAVMPPNEMGTPLHGSITPGVPSSLFTFNSADPTLNANAGAPLVIPTDANNGIILESPQVASMGTPITRSSLDGLTPPTRTRTLRYDGEMVPLFNIGATPSSTHPKEFINSLPTPTDSFTMKCTMSKEGITLDSIAESPIQEMVSPIMPIPLSLPMPISPKEELLKQTTNNTSTNINSNSNSNNIYHHTSSSSSSNASYPSPQTINRNKAAGSEIKDDPISILQNQYQAEQQQQHFLTEEPTPMPTPINNPVVQTTFVNTLPNSTSDINIGSTPLTSTTAIPDELVNEVMNDPKEMKNEDETKMDLLTYTDLIKEASIQNNDLSMNDLLSDNTMKFTESKDKVVKSYSEPLLEELESSDNTILTLMNFLDEASIQNKKVISDDLLIKNDNNYTDDANVKTENIRKEFTFKKHSKSNNTKEKKERDTSVVKTLEKEETSAVTSVEKKDDEKPESTTGVKRKEIDSEVNTNKVKKQKLEENKEVSLKNSKTNSIPTQTKTKVGNTSTTTYRTTTTTTDSIKTTIITIIETSKNSKKRGKENASKEEKEVAKKQKPHKNESEIAELMEKSKEIKSKEGKTRSKSKSGVITKVKYNCNNINVYDSELKALLKYQTKEGEDVYPLRCICEGDIDEKEVTFGLDSLVCSYPNCCKVFTKSIHLEKHFIEHGEDFRPYQCPNCTKNFRRRYDLVRHVRIHNYIIPYRCSRCFRGFTRSDSCARHTKTKQCRYYDFSQLGTKKVHPPFYIVTKDPEEKTEKGIIIVPLNKLINY</sequence>
<proteinExistence type="predicted"/>
<dbReference type="STRING" id="1754190.A0A1Y2D939"/>
<organism evidence="8 9">
    <name type="scientific">Neocallimastix californiae</name>
    <dbReference type="NCBI Taxonomy" id="1754190"/>
    <lineage>
        <taxon>Eukaryota</taxon>
        <taxon>Fungi</taxon>
        <taxon>Fungi incertae sedis</taxon>
        <taxon>Chytridiomycota</taxon>
        <taxon>Chytridiomycota incertae sedis</taxon>
        <taxon>Neocallimastigomycetes</taxon>
        <taxon>Neocallimastigales</taxon>
        <taxon>Neocallimastigaceae</taxon>
        <taxon>Neocallimastix</taxon>
    </lineage>
</organism>
<evidence type="ECO:0000256" key="2">
    <source>
        <dbReference type="ARBA" id="ARBA00022737"/>
    </source>
</evidence>
<evidence type="ECO:0000256" key="3">
    <source>
        <dbReference type="ARBA" id="ARBA00022771"/>
    </source>
</evidence>
<reference evidence="8 9" key="1">
    <citation type="submission" date="2016-08" db="EMBL/GenBank/DDBJ databases">
        <title>A Parts List for Fungal Cellulosomes Revealed by Comparative Genomics.</title>
        <authorList>
            <consortium name="DOE Joint Genome Institute"/>
            <person name="Haitjema C.H."/>
            <person name="Gilmore S.P."/>
            <person name="Henske J.K."/>
            <person name="Solomon K.V."/>
            <person name="De Groot R."/>
            <person name="Kuo A."/>
            <person name="Mondo S.J."/>
            <person name="Salamov A.A."/>
            <person name="Labutti K."/>
            <person name="Zhao Z."/>
            <person name="Chiniquy J."/>
            <person name="Barry K."/>
            <person name="Brewer H.M."/>
            <person name="Purvine S.O."/>
            <person name="Wright A.T."/>
            <person name="Boxma B."/>
            <person name="Van Alen T."/>
            <person name="Hackstein J.H."/>
            <person name="Baker S.E."/>
            <person name="Grigoriev I.V."/>
            <person name="O'Malley M.A."/>
        </authorList>
    </citation>
    <scope>NUCLEOTIDE SEQUENCE [LARGE SCALE GENOMIC DNA]</scope>
    <source>
        <strain evidence="8 9">G1</strain>
    </source>
</reference>
<protein>
    <recommendedName>
        <fullName evidence="7">C2H2-type domain-containing protein</fullName>
    </recommendedName>
</protein>
<evidence type="ECO:0000256" key="4">
    <source>
        <dbReference type="ARBA" id="ARBA00022833"/>
    </source>
</evidence>
<evidence type="ECO:0000256" key="1">
    <source>
        <dbReference type="ARBA" id="ARBA00022723"/>
    </source>
</evidence>
<evidence type="ECO:0000313" key="9">
    <source>
        <dbReference type="Proteomes" id="UP000193920"/>
    </source>
</evidence>
<evidence type="ECO:0000256" key="6">
    <source>
        <dbReference type="SAM" id="MobiDB-lite"/>
    </source>
</evidence>
<dbReference type="GO" id="GO:0000978">
    <property type="term" value="F:RNA polymerase II cis-regulatory region sequence-specific DNA binding"/>
    <property type="evidence" value="ECO:0007669"/>
    <property type="project" value="UniProtKB-ARBA"/>
</dbReference>
<dbReference type="GO" id="GO:0008270">
    <property type="term" value="F:zinc ion binding"/>
    <property type="evidence" value="ECO:0007669"/>
    <property type="project" value="UniProtKB-KW"/>
</dbReference>
<evidence type="ECO:0000259" key="7">
    <source>
        <dbReference type="PROSITE" id="PS50157"/>
    </source>
</evidence>
<dbReference type="InterPro" id="IPR050457">
    <property type="entry name" value="ZnFinger_BTB_dom_contain"/>
</dbReference>
<feature type="region of interest" description="Disordered" evidence="6">
    <location>
        <begin position="871"/>
        <end position="902"/>
    </location>
</feature>
<evidence type="ECO:0000313" key="8">
    <source>
        <dbReference type="EMBL" id="ORY55781.1"/>
    </source>
</evidence>
<dbReference type="PANTHER" id="PTHR46105:SF28">
    <property type="entry name" value="ZINC FINGER PROTEIN 37-LIKE"/>
    <property type="match status" value="1"/>
</dbReference>
<keyword evidence="3 5" id="KW-0863">Zinc-finger</keyword>
<dbReference type="PROSITE" id="PS50157">
    <property type="entry name" value="ZINC_FINGER_C2H2_2"/>
    <property type="match status" value="1"/>
</dbReference>
<dbReference type="SMART" id="SM00355">
    <property type="entry name" value="ZnF_C2H2"/>
    <property type="match status" value="3"/>
</dbReference>
<feature type="region of interest" description="Disordered" evidence="6">
    <location>
        <begin position="513"/>
        <end position="549"/>
    </location>
</feature>
<feature type="domain" description="C2H2-type" evidence="7">
    <location>
        <begin position="1013"/>
        <end position="1040"/>
    </location>
</feature>
<dbReference type="GO" id="GO:0000981">
    <property type="term" value="F:DNA-binding transcription factor activity, RNA polymerase II-specific"/>
    <property type="evidence" value="ECO:0007669"/>
    <property type="project" value="TreeGrafter"/>
</dbReference>
<keyword evidence="2" id="KW-0677">Repeat</keyword>
<feature type="compositionally biased region" description="Low complexity" evidence="6">
    <location>
        <begin position="110"/>
        <end position="130"/>
    </location>
</feature>
<dbReference type="Gene3D" id="3.30.160.60">
    <property type="entry name" value="Classic Zinc Finger"/>
    <property type="match status" value="1"/>
</dbReference>
<comment type="caution">
    <text evidence="8">The sequence shown here is derived from an EMBL/GenBank/DDBJ whole genome shotgun (WGS) entry which is preliminary data.</text>
</comment>
<dbReference type="PROSITE" id="PS00028">
    <property type="entry name" value="ZINC_FINGER_C2H2_1"/>
    <property type="match status" value="1"/>
</dbReference>
<evidence type="ECO:0000256" key="5">
    <source>
        <dbReference type="PROSITE-ProRule" id="PRU00042"/>
    </source>
</evidence>
<dbReference type="OrthoDB" id="4748970at2759"/>
<dbReference type="Proteomes" id="UP000193920">
    <property type="component" value="Unassembled WGS sequence"/>
</dbReference>
<keyword evidence="9" id="KW-1185">Reference proteome</keyword>
<dbReference type="EMBL" id="MCOG01000076">
    <property type="protein sequence ID" value="ORY55781.1"/>
    <property type="molecule type" value="Genomic_DNA"/>
</dbReference>
<dbReference type="InterPro" id="IPR036236">
    <property type="entry name" value="Znf_C2H2_sf"/>
</dbReference>
<feature type="compositionally biased region" description="Low complexity" evidence="6">
    <location>
        <begin position="513"/>
        <end position="544"/>
    </location>
</feature>
<accession>A0A1Y2D939</accession>
<keyword evidence="1" id="KW-0479">Metal-binding</keyword>
<feature type="compositionally biased region" description="Basic and acidic residues" evidence="6">
    <location>
        <begin position="816"/>
        <end position="825"/>
    </location>
</feature>
<keyword evidence="4" id="KW-0862">Zinc</keyword>
<feature type="compositionally biased region" description="Basic and acidic residues" evidence="6">
    <location>
        <begin position="759"/>
        <end position="805"/>
    </location>
</feature>
<feature type="region of interest" description="Disordered" evidence="6">
    <location>
        <begin position="754"/>
        <end position="847"/>
    </location>
</feature>
<dbReference type="FunFam" id="3.30.160.60:FF:000072">
    <property type="entry name" value="zinc finger protein 143 isoform X1"/>
    <property type="match status" value="1"/>
</dbReference>
<dbReference type="SUPFAM" id="SSF57667">
    <property type="entry name" value="beta-beta-alpha zinc fingers"/>
    <property type="match status" value="1"/>
</dbReference>
<dbReference type="InterPro" id="IPR013087">
    <property type="entry name" value="Znf_C2H2_type"/>
</dbReference>
<dbReference type="PANTHER" id="PTHR46105">
    <property type="entry name" value="AGAP004733-PA"/>
    <property type="match status" value="1"/>
</dbReference>
<feature type="compositionally biased region" description="Basic and acidic residues" evidence="6">
    <location>
        <begin position="879"/>
        <end position="902"/>
    </location>
</feature>
<feature type="compositionally biased region" description="Polar residues" evidence="6">
    <location>
        <begin position="19"/>
        <end position="34"/>
    </location>
</feature>
<dbReference type="Pfam" id="PF00096">
    <property type="entry name" value="zf-C2H2"/>
    <property type="match status" value="1"/>
</dbReference>